<keyword evidence="2" id="KW-1133">Transmembrane helix</keyword>
<reference evidence="3" key="2">
    <citation type="submission" date="2021-02" db="EMBL/GenBank/DDBJ databases">
        <authorList>
            <person name="Kimball J.A."/>
            <person name="Haas M.W."/>
            <person name="Macchietto M."/>
            <person name="Kono T."/>
            <person name="Duquette J."/>
            <person name="Shao M."/>
        </authorList>
    </citation>
    <scope>NUCLEOTIDE SEQUENCE</scope>
    <source>
        <tissue evidence="3">Fresh leaf tissue</tissue>
    </source>
</reference>
<dbReference type="OrthoDB" id="783640at2759"/>
<organism evidence="3 4">
    <name type="scientific">Zizania palustris</name>
    <name type="common">Northern wild rice</name>
    <dbReference type="NCBI Taxonomy" id="103762"/>
    <lineage>
        <taxon>Eukaryota</taxon>
        <taxon>Viridiplantae</taxon>
        <taxon>Streptophyta</taxon>
        <taxon>Embryophyta</taxon>
        <taxon>Tracheophyta</taxon>
        <taxon>Spermatophyta</taxon>
        <taxon>Magnoliopsida</taxon>
        <taxon>Liliopsida</taxon>
        <taxon>Poales</taxon>
        <taxon>Poaceae</taxon>
        <taxon>BOP clade</taxon>
        <taxon>Oryzoideae</taxon>
        <taxon>Oryzeae</taxon>
        <taxon>Zizaniinae</taxon>
        <taxon>Zizania</taxon>
    </lineage>
</organism>
<keyword evidence="2" id="KW-0812">Transmembrane</keyword>
<name>A0A8J5X307_ZIZPA</name>
<feature type="region of interest" description="Disordered" evidence="1">
    <location>
        <begin position="17"/>
        <end position="52"/>
    </location>
</feature>
<dbReference type="EMBL" id="JAAALK010000079">
    <property type="protein sequence ID" value="KAG8100719.1"/>
    <property type="molecule type" value="Genomic_DNA"/>
</dbReference>
<evidence type="ECO:0000313" key="3">
    <source>
        <dbReference type="EMBL" id="KAG8100719.1"/>
    </source>
</evidence>
<dbReference type="Proteomes" id="UP000729402">
    <property type="component" value="Unassembled WGS sequence"/>
</dbReference>
<protein>
    <submittedName>
        <fullName evidence="3">Uncharacterized protein</fullName>
    </submittedName>
</protein>
<sequence length="136" mass="14324">MPAPHQRPGFCSALDARKQEKMPRPSMACSLDGPASTSRSIRPFSFPLGDGEEADEDRILSDRMGAVVTAVIAIAAVVLGWITIEMACKPCLDSGRRALDRALDPNYDPDQSNSTASEPLLADVSVASAAAPAKAI</sequence>
<keyword evidence="4" id="KW-1185">Reference proteome</keyword>
<evidence type="ECO:0000313" key="4">
    <source>
        <dbReference type="Proteomes" id="UP000729402"/>
    </source>
</evidence>
<dbReference type="PANTHER" id="PTHR33982">
    <property type="entry name" value="OUTER ENVELOPE MEMBRANE PROTEIN 7-RELATED"/>
    <property type="match status" value="1"/>
</dbReference>
<dbReference type="InterPro" id="IPR038944">
    <property type="entry name" value="OEP7-like"/>
</dbReference>
<gene>
    <name evidence="3" type="ORF">GUJ93_ZPchr0013g37432</name>
</gene>
<evidence type="ECO:0000256" key="1">
    <source>
        <dbReference type="SAM" id="MobiDB-lite"/>
    </source>
</evidence>
<accession>A0A8J5X307</accession>
<feature type="region of interest" description="Disordered" evidence="1">
    <location>
        <begin position="100"/>
        <end position="119"/>
    </location>
</feature>
<comment type="caution">
    <text evidence="3">The sequence shown here is derived from an EMBL/GenBank/DDBJ whole genome shotgun (WGS) entry which is preliminary data.</text>
</comment>
<evidence type="ECO:0000256" key="2">
    <source>
        <dbReference type="SAM" id="Phobius"/>
    </source>
</evidence>
<reference evidence="3" key="1">
    <citation type="journal article" date="2021" name="bioRxiv">
        <title>Whole Genome Assembly and Annotation of Northern Wild Rice, Zizania palustris L., Supports a Whole Genome Duplication in the Zizania Genus.</title>
        <authorList>
            <person name="Haas M."/>
            <person name="Kono T."/>
            <person name="Macchietto M."/>
            <person name="Millas R."/>
            <person name="McGilp L."/>
            <person name="Shao M."/>
            <person name="Duquette J."/>
            <person name="Hirsch C.N."/>
            <person name="Kimball J."/>
        </authorList>
    </citation>
    <scope>NUCLEOTIDE SEQUENCE</scope>
    <source>
        <tissue evidence="3">Fresh leaf tissue</tissue>
    </source>
</reference>
<dbReference type="AlphaFoldDB" id="A0A8J5X307"/>
<proteinExistence type="predicted"/>
<feature type="transmembrane region" description="Helical" evidence="2">
    <location>
        <begin position="64"/>
        <end position="84"/>
    </location>
</feature>
<keyword evidence="2" id="KW-0472">Membrane</keyword>
<dbReference type="PANTHER" id="PTHR33982:SF7">
    <property type="entry name" value="OS07G0154300 PROTEIN"/>
    <property type="match status" value="1"/>
</dbReference>